<name>G0W7S1_NAUDC</name>
<gene>
    <name evidence="13" type="primary">NDAI0C01710</name>
    <name evidence="13" type="ordered locus">NDAI_0C01710</name>
</gene>
<dbReference type="PANTHER" id="PTHR28285">
    <property type="entry name" value="PROTEIN BIG1"/>
    <property type="match status" value="1"/>
</dbReference>
<evidence type="ECO:0000313" key="13">
    <source>
        <dbReference type="EMBL" id="CCD23832.1"/>
    </source>
</evidence>
<dbReference type="OMA" id="PNWNPIR"/>
<accession>G0W7S1</accession>
<feature type="transmembrane region" description="Helical" evidence="11">
    <location>
        <begin position="273"/>
        <end position="294"/>
    </location>
</feature>
<evidence type="ECO:0000313" key="14">
    <source>
        <dbReference type="Proteomes" id="UP000000689"/>
    </source>
</evidence>
<evidence type="ECO:0000256" key="2">
    <source>
        <dbReference type="ARBA" id="ARBA00008203"/>
    </source>
</evidence>
<evidence type="ECO:0000256" key="5">
    <source>
        <dbReference type="ARBA" id="ARBA00022729"/>
    </source>
</evidence>
<evidence type="ECO:0000256" key="10">
    <source>
        <dbReference type="SAM" id="MobiDB-lite"/>
    </source>
</evidence>
<keyword evidence="8 11" id="KW-0472">Membrane</keyword>
<dbReference type="GeneID" id="11496767"/>
<dbReference type="AlphaFoldDB" id="G0W7S1"/>
<dbReference type="GO" id="GO:0006078">
    <property type="term" value="P:(1-&gt;6)-beta-D-glucan biosynthetic process"/>
    <property type="evidence" value="ECO:0007669"/>
    <property type="project" value="EnsemblFungi"/>
</dbReference>
<keyword evidence="9" id="KW-0961">Cell wall biogenesis/degradation</keyword>
<dbReference type="EMBL" id="HE580269">
    <property type="protein sequence ID" value="CCD23832.1"/>
    <property type="molecule type" value="Genomic_DNA"/>
</dbReference>
<keyword evidence="6" id="KW-0256">Endoplasmic reticulum</keyword>
<evidence type="ECO:0000256" key="12">
    <source>
        <dbReference type="SAM" id="SignalP"/>
    </source>
</evidence>
<evidence type="ECO:0000256" key="4">
    <source>
        <dbReference type="ARBA" id="ARBA00022692"/>
    </source>
</evidence>
<reference evidence="13 14" key="1">
    <citation type="journal article" date="2011" name="Proc. Natl. Acad. Sci. U.S.A.">
        <title>Evolutionary erosion of yeast sex chromosomes by mating-type switching accidents.</title>
        <authorList>
            <person name="Gordon J.L."/>
            <person name="Armisen D."/>
            <person name="Proux-Wera E."/>
            <person name="Oheigeartaigh S.S."/>
            <person name="Byrne K.P."/>
            <person name="Wolfe K.H."/>
        </authorList>
    </citation>
    <scope>NUCLEOTIDE SEQUENCE [LARGE SCALE GENOMIC DNA]</scope>
    <source>
        <strain evidence="14">ATCC 10597 / BCRC 20456 / CBS 421 / NBRC 0211 / NRRL Y-12639</strain>
    </source>
</reference>
<protein>
    <recommendedName>
        <fullName evidence="3">Protein BIG1</fullName>
    </recommendedName>
</protein>
<keyword evidence="7 11" id="KW-1133">Transmembrane helix</keyword>
<evidence type="ECO:0000256" key="8">
    <source>
        <dbReference type="ARBA" id="ARBA00023136"/>
    </source>
</evidence>
<dbReference type="HOGENOM" id="CLU_067894_0_0_1"/>
<keyword evidence="5 12" id="KW-0732">Signal</keyword>
<proteinExistence type="inferred from homology"/>
<feature type="region of interest" description="Disordered" evidence="10">
    <location>
        <begin position="314"/>
        <end position="341"/>
    </location>
</feature>
<comment type="similarity">
    <text evidence="2">Belongs to the BIG1 family.</text>
</comment>
<evidence type="ECO:0000256" key="7">
    <source>
        <dbReference type="ARBA" id="ARBA00022989"/>
    </source>
</evidence>
<dbReference type="eggNOG" id="ENOG502RXHV">
    <property type="taxonomic scope" value="Eukaryota"/>
</dbReference>
<keyword evidence="14" id="KW-1185">Reference proteome</keyword>
<comment type="subcellular location">
    <subcellularLocation>
        <location evidence="1">Endoplasmic reticulum membrane</location>
        <topology evidence="1">Single-pass type I membrane protein</topology>
    </subcellularLocation>
</comment>
<dbReference type="GO" id="GO:0009272">
    <property type="term" value="P:fungal-type cell wall biogenesis"/>
    <property type="evidence" value="ECO:0007669"/>
    <property type="project" value="TreeGrafter"/>
</dbReference>
<dbReference type="PANTHER" id="PTHR28285:SF1">
    <property type="entry name" value="PROTEIN BIG1"/>
    <property type="match status" value="1"/>
</dbReference>
<evidence type="ECO:0000256" key="3">
    <source>
        <dbReference type="ARBA" id="ARBA00022089"/>
    </source>
</evidence>
<evidence type="ECO:0000256" key="9">
    <source>
        <dbReference type="ARBA" id="ARBA00023316"/>
    </source>
</evidence>
<dbReference type="STRING" id="1071378.G0W7S1"/>
<feature type="signal peptide" evidence="12">
    <location>
        <begin position="1"/>
        <end position="20"/>
    </location>
</feature>
<organism evidence="13 14">
    <name type="scientific">Naumovozyma dairenensis (strain ATCC 10597 / BCRC 20456 / CBS 421 / NBRC 0211 / NRRL Y-12639)</name>
    <name type="common">Saccharomyces dairenensis</name>
    <dbReference type="NCBI Taxonomy" id="1071378"/>
    <lineage>
        <taxon>Eukaryota</taxon>
        <taxon>Fungi</taxon>
        <taxon>Dikarya</taxon>
        <taxon>Ascomycota</taxon>
        <taxon>Saccharomycotina</taxon>
        <taxon>Saccharomycetes</taxon>
        <taxon>Saccharomycetales</taxon>
        <taxon>Saccharomycetaceae</taxon>
        <taxon>Naumovozyma</taxon>
    </lineage>
</organism>
<evidence type="ECO:0000256" key="1">
    <source>
        <dbReference type="ARBA" id="ARBA00004115"/>
    </source>
</evidence>
<evidence type="ECO:0000256" key="11">
    <source>
        <dbReference type="SAM" id="Phobius"/>
    </source>
</evidence>
<dbReference type="Proteomes" id="UP000000689">
    <property type="component" value="Chromosome 3"/>
</dbReference>
<dbReference type="OrthoDB" id="9985059at2759"/>
<evidence type="ECO:0000256" key="6">
    <source>
        <dbReference type="ARBA" id="ARBA00022824"/>
    </source>
</evidence>
<dbReference type="RefSeq" id="XP_003669075.1">
    <property type="nucleotide sequence ID" value="XM_003669027.1"/>
</dbReference>
<dbReference type="GO" id="GO:0005789">
    <property type="term" value="C:endoplasmic reticulum membrane"/>
    <property type="evidence" value="ECO:0007669"/>
    <property type="project" value="UniProtKB-SubCell"/>
</dbReference>
<dbReference type="InterPro" id="IPR037654">
    <property type="entry name" value="Big1"/>
</dbReference>
<feature type="compositionally biased region" description="Polar residues" evidence="10">
    <location>
        <begin position="323"/>
        <end position="332"/>
    </location>
</feature>
<dbReference type="KEGG" id="ndi:NDAI_0C01710"/>
<dbReference type="GO" id="GO:0071555">
    <property type="term" value="P:cell wall organization"/>
    <property type="evidence" value="ECO:0007669"/>
    <property type="project" value="UniProtKB-KW"/>
</dbReference>
<feature type="chain" id="PRO_5003411191" description="Protein BIG1" evidence="12">
    <location>
        <begin position="21"/>
        <end position="341"/>
    </location>
</feature>
<sequence length="341" mass="40179">MWSVIYFTFCSLLFFVNGRAKELQNQTNVPAILFSYKRSPGISDHQKNYDLALNLPVSDFMNTSEELLDHCNSNAYVFINQPGLRKLDFLDFKKHFIFLQKYIYQSSNALKFEKVDILPNDTFHKLMEHVKDKCDIKKTIKIKGNVTEDFEPYYDVDRRVIRIDYPPLPLEREERQHAIESYDLFLRFVLAQLPSPELTVIYTSLEPGEVDPLESIIPVEIFPEIFKNKIDEEKNDRIKEPEPVFNEFRPRFLGMTSKYISIFDPDFIKENIVLLQGIVTSVVGFIMVQVFLYLRKDTEQVKIDSKNVVEKEPRMNELKTKTRSTAENNNEEVVTRKKYEQ</sequence>
<keyword evidence="4 11" id="KW-0812">Transmembrane</keyword>
<dbReference type="GO" id="GO:0070072">
    <property type="term" value="P:vacuolar proton-transporting V-type ATPase complex assembly"/>
    <property type="evidence" value="ECO:0007669"/>
    <property type="project" value="EnsemblFungi"/>
</dbReference>